<evidence type="ECO:0000256" key="3">
    <source>
        <dbReference type="ARBA" id="ARBA00023015"/>
    </source>
</evidence>
<evidence type="ECO:0000256" key="5">
    <source>
        <dbReference type="ARBA" id="ARBA00025466"/>
    </source>
</evidence>
<feature type="domain" description="Myb/SANT-like DNA-binding" evidence="6">
    <location>
        <begin position="4"/>
        <end position="78"/>
    </location>
</feature>
<comment type="subunit">
    <text evidence="1">Self-associates forming complexes of several hundred monomers.</text>
</comment>
<name>A0A6J1X2P3_GALME</name>
<evidence type="ECO:0000313" key="8">
    <source>
        <dbReference type="RefSeq" id="XP_026763425.1"/>
    </source>
</evidence>
<accession>A0A6J1X2P3</accession>
<evidence type="ECO:0000256" key="4">
    <source>
        <dbReference type="ARBA" id="ARBA00023163"/>
    </source>
</evidence>
<evidence type="ECO:0000256" key="1">
    <source>
        <dbReference type="ARBA" id="ARBA00011764"/>
    </source>
</evidence>
<proteinExistence type="predicted"/>
<keyword evidence="3" id="KW-0805">Transcription regulation</keyword>
<evidence type="ECO:0000313" key="7">
    <source>
        <dbReference type="Proteomes" id="UP001652740"/>
    </source>
</evidence>
<evidence type="ECO:0000259" key="6">
    <source>
        <dbReference type="Pfam" id="PF13873"/>
    </source>
</evidence>
<reference evidence="8" key="1">
    <citation type="submission" date="2025-08" db="UniProtKB">
        <authorList>
            <consortium name="RefSeq"/>
        </authorList>
    </citation>
    <scope>IDENTIFICATION</scope>
    <source>
        <tissue evidence="8">Whole larvae</tissue>
    </source>
</reference>
<organism evidence="7 8">
    <name type="scientific">Galleria mellonella</name>
    <name type="common">Greater wax moth</name>
    <dbReference type="NCBI Taxonomy" id="7137"/>
    <lineage>
        <taxon>Eukaryota</taxon>
        <taxon>Metazoa</taxon>
        <taxon>Ecdysozoa</taxon>
        <taxon>Arthropoda</taxon>
        <taxon>Hexapoda</taxon>
        <taxon>Insecta</taxon>
        <taxon>Pterygota</taxon>
        <taxon>Neoptera</taxon>
        <taxon>Endopterygota</taxon>
        <taxon>Lepidoptera</taxon>
        <taxon>Glossata</taxon>
        <taxon>Ditrysia</taxon>
        <taxon>Pyraloidea</taxon>
        <taxon>Pyralidae</taxon>
        <taxon>Galleriinae</taxon>
        <taxon>Galleria</taxon>
    </lineage>
</organism>
<dbReference type="Proteomes" id="UP001652740">
    <property type="component" value="Unplaced"/>
</dbReference>
<dbReference type="OrthoDB" id="6931947at2759"/>
<keyword evidence="7" id="KW-1185">Reference proteome</keyword>
<gene>
    <name evidence="8" type="primary">LOC113521948</name>
</gene>
<dbReference type="RefSeq" id="XP_026763425.1">
    <property type="nucleotide sequence ID" value="XM_026907624.3"/>
</dbReference>
<dbReference type="KEGG" id="gmw:113521948"/>
<dbReference type="InParanoid" id="A0A6J1X2P3"/>
<keyword evidence="4" id="KW-0804">Transcription</keyword>
<comment type="function">
    <text evidence="5">Involved in transvection phenomena (= synapsis-dependent gene expression), where the synaptic pairing of chromosomes carrying genes with which zeste interacts influences the expression of these genes. Zeste binds to DNA and stimulates transcription from a nearby promoter.</text>
</comment>
<sequence>MENRVSNAQMDDLLEYLESHPKMINTVGLTLKSKDAVDREWENLARKLNAHGIGATKTGHRWKKYWIDLKHKVKTRAAAKRQNSKTVSSYEECLSKSDRKVLRILEEYDSQQTDPFFISSAFTYELPQPVLNEGDLPDTSISTLIEHKDMMQTGGEEANTSEQNGSQLQHTHASIQTVQAEVLNIDGLEEIRRASSESIQTEIPNIGITSTVRRPRLRRPVLKKRVKAPVNTAWVIELERRRVRAEEMMARASLIMAQAAKTFSEGMVQYLNRNNGK</sequence>
<dbReference type="AlphaFoldDB" id="A0A6J1X2P3"/>
<dbReference type="Pfam" id="PF13873">
    <property type="entry name" value="Myb_DNA-bind_5"/>
    <property type="match status" value="1"/>
</dbReference>
<dbReference type="InterPro" id="IPR028002">
    <property type="entry name" value="Myb_DNA-bind_5"/>
</dbReference>
<evidence type="ECO:0000256" key="2">
    <source>
        <dbReference type="ARBA" id="ARBA00016807"/>
    </source>
</evidence>
<protein>
    <recommendedName>
        <fullName evidence="2">Regulatory protein zeste</fullName>
    </recommendedName>
</protein>
<dbReference type="GeneID" id="113521948"/>